<dbReference type="AlphaFoldDB" id="A0AAP9GFY9"/>
<dbReference type="Proteomes" id="UP000390336">
    <property type="component" value="Chromosome 2"/>
</dbReference>
<dbReference type="EMBL" id="CP045860">
    <property type="protein sequence ID" value="QGH49220.1"/>
    <property type="molecule type" value="Genomic_DNA"/>
</dbReference>
<evidence type="ECO:0000256" key="1">
    <source>
        <dbReference type="SAM" id="MobiDB-lite"/>
    </source>
</evidence>
<sequence>MTNTALRERFKGRVNDASTLEALAHWNFSTSKKKQGDREAQKKTLAEKALPVRWDK</sequence>
<dbReference type="RefSeq" id="WP_153286214.1">
    <property type="nucleotide sequence ID" value="NZ_CP033138.1"/>
</dbReference>
<protein>
    <submittedName>
        <fullName evidence="2">Uncharacterized protein</fullName>
    </submittedName>
</protein>
<feature type="compositionally biased region" description="Basic and acidic residues" evidence="1">
    <location>
        <begin position="34"/>
        <end position="46"/>
    </location>
</feature>
<reference evidence="2 3" key="1">
    <citation type="journal article" date="2015" name="Genome Announc.">
        <title>Draft Genome Sequence of Vibrio owensii Strain SH-14, Which Causes Shrimp Acute Hepatopancreatic Necrosis Disease.</title>
        <authorList>
            <person name="Liu L."/>
            <person name="Xiao J."/>
            <person name="Xia X."/>
            <person name="Pan Y."/>
            <person name="Yan S."/>
            <person name="Wang Y."/>
        </authorList>
    </citation>
    <scope>NUCLEOTIDE SEQUENCE [LARGE SCALE GENOMIC DNA]</scope>
    <source>
        <strain evidence="2 3">SH14</strain>
    </source>
</reference>
<evidence type="ECO:0000313" key="3">
    <source>
        <dbReference type="Proteomes" id="UP000390336"/>
    </source>
</evidence>
<feature type="region of interest" description="Disordered" evidence="1">
    <location>
        <begin position="30"/>
        <end position="56"/>
    </location>
</feature>
<name>A0AAP9GFY9_9VIBR</name>
<proteinExistence type="predicted"/>
<organism evidence="2 3">
    <name type="scientific">Vibrio owensii</name>
    <dbReference type="NCBI Taxonomy" id="696485"/>
    <lineage>
        <taxon>Bacteria</taxon>
        <taxon>Pseudomonadati</taxon>
        <taxon>Pseudomonadota</taxon>
        <taxon>Gammaproteobacteria</taxon>
        <taxon>Vibrionales</taxon>
        <taxon>Vibrionaceae</taxon>
        <taxon>Vibrio</taxon>
    </lineage>
</organism>
<accession>A0AAP9GFY9</accession>
<evidence type="ECO:0000313" key="2">
    <source>
        <dbReference type="EMBL" id="QGH49220.1"/>
    </source>
</evidence>
<gene>
    <name evidence="2" type="ORF">APZ19_19060</name>
</gene>